<keyword evidence="2" id="KW-1185">Reference proteome</keyword>
<comment type="caution">
    <text evidence="1">The sequence shown here is derived from an EMBL/GenBank/DDBJ whole genome shotgun (WGS) entry which is preliminary data.</text>
</comment>
<evidence type="ECO:0000313" key="2">
    <source>
        <dbReference type="Proteomes" id="UP001597189"/>
    </source>
</evidence>
<dbReference type="RefSeq" id="WP_268890147.1">
    <property type="nucleotide sequence ID" value="NZ_BOLN01000009.1"/>
</dbReference>
<accession>A0ABW4D3R4</accession>
<evidence type="ECO:0000313" key="1">
    <source>
        <dbReference type="EMBL" id="MFD1456234.1"/>
    </source>
</evidence>
<gene>
    <name evidence="1" type="ORF">ACFQ44_11245</name>
</gene>
<proteinExistence type="predicted"/>
<dbReference type="EMBL" id="JBHTOD010000009">
    <property type="protein sequence ID" value="MFD1456234.1"/>
    <property type="molecule type" value="Genomic_DNA"/>
</dbReference>
<dbReference type="Proteomes" id="UP001597189">
    <property type="component" value="Unassembled WGS sequence"/>
</dbReference>
<organism evidence="1 2">
    <name type="scientific">Levilactobacillus lanxiensis</name>
    <dbReference type="NCBI Taxonomy" id="2799568"/>
    <lineage>
        <taxon>Bacteria</taxon>
        <taxon>Bacillati</taxon>
        <taxon>Bacillota</taxon>
        <taxon>Bacilli</taxon>
        <taxon>Lactobacillales</taxon>
        <taxon>Lactobacillaceae</taxon>
        <taxon>Levilactobacillus</taxon>
    </lineage>
</organism>
<reference evidence="2" key="1">
    <citation type="journal article" date="2019" name="Int. J. Syst. Evol. Microbiol.">
        <title>The Global Catalogue of Microorganisms (GCM) 10K type strain sequencing project: providing services to taxonomists for standard genome sequencing and annotation.</title>
        <authorList>
            <consortium name="The Broad Institute Genomics Platform"/>
            <consortium name="The Broad Institute Genome Sequencing Center for Infectious Disease"/>
            <person name="Wu L."/>
            <person name="Ma J."/>
        </authorList>
    </citation>
    <scope>NUCLEOTIDE SEQUENCE [LARGE SCALE GENOMIC DNA]</scope>
    <source>
        <strain evidence="2">CCM 8979</strain>
    </source>
</reference>
<protein>
    <submittedName>
        <fullName evidence="1">Uncharacterized protein</fullName>
    </submittedName>
</protein>
<sequence>MHFEDLFIMAGQLNGAAKALEFGSTMTERIQSREVPHENDR</sequence>
<name>A0ABW4D3R4_9LACO</name>